<dbReference type="Proteomes" id="UP000618943">
    <property type="component" value="Unassembled WGS sequence"/>
</dbReference>
<evidence type="ECO:0000259" key="6">
    <source>
        <dbReference type="PROSITE" id="PS51900"/>
    </source>
</evidence>
<dbReference type="PROSITE" id="PS51898">
    <property type="entry name" value="TYR_RECOMBINASE"/>
    <property type="match status" value="1"/>
</dbReference>
<dbReference type="RefSeq" id="WP_200750299.1">
    <property type="nucleotide sequence ID" value="NZ_JAEOAH010000045.1"/>
</dbReference>
<dbReference type="InterPro" id="IPR013762">
    <property type="entry name" value="Integrase-like_cat_sf"/>
</dbReference>
<evidence type="ECO:0000256" key="1">
    <source>
        <dbReference type="ARBA" id="ARBA00022908"/>
    </source>
</evidence>
<reference evidence="7 8" key="1">
    <citation type="submission" date="2020-12" db="EMBL/GenBank/DDBJ databases">
        <title>YIM B01967 draft genome.</title>
        <authorList>
            <person name="Yan X."/>
        </authorList>
    </citation>
    <scope>NUCLEOTIDE SEQUENCE [LARGE SCALE GENOMIC DNA]</scope>
    <source>
        <strain evidence="7 8">YIM B01967</strain>
    </source>
</reference>
<dbReference type="PROSITE" id="PS51900">
    <property type="entry name" value="CB"/>
    <property type="match status" value="1"/>
</dbReference>
<evidence type="ECO:0000313" key="8">
    <source>
        <dbReference type="Proteomes" id="UP000618943"/>
    </source>
</evidence>
<keyword evidence="1" id="KW-0229">DNA integration</keyword>
<dbReference type="Gene3D" id="1.10.443.10">
    <property type="entry name" value="Intergrase catalytic core"/>
    <property type="match status" value="1"/>
</dbReference>
<evidence type="ECO:0000259" key="5">
    <source>
        <dbReference type="PROSITE" id="PS51898"/>
    </source>
</evidence>
<gene>
    <name evidence="7" type="ORF">JFL43_19435</name>
</gene>
<proteinExistence type="predicted"/>
<dbReference type="SUPFAM" id="SSF56349">
    <property type="entry name" value="DNA breaking-rejoining enzymes"/>
    <property type="match status" value="1"/>
</dbReference>
<evidence type="ECO:0000256" key="4">
    <source>
        <dbReference type="PROSITE-ProRule" id="PRU01248"/>
    </source>
</evidence>
<organism evidence="7 8">
    <name type="scientific">Viridibacillus soli</name>
    <dbReference type="NCBI Taxonomy" id="2798301"/>
    <lineage>
        <taxon>Bacteria</taxon>
        <taxon>Bacillati</taxon>
        <taxon>Bacillota</taxon>
        <taxon>Bacilli</taxon>
        <taxon>Bacillales</taxon>
        <taxon>Caryophanaceae</taxon>
        <taxon>Viridibacillus</taxon>
    </lineage>
</organism>
<dbReference type="Gene3D" id="1.10.150.130">
    <property type="match status" value="1"/>
</dbReference>
<dbReference type="InterPro" id="IPR044068">
    <property type="entry name" value="CB"/>
</dbReference>
<dbReference type="Pfam" id="PF02899">
    <property type="entry name" value="Phage_int_SAM_1"/>
    <property type="match status" value="1"/>
</dbReference>
<keyword evidence="3" id="KW-0233">DNA recombination</keyword>
<evidence type="ECO:0000256" key="3">
    <source>
        <dbReference type="ARBA" id="ARBA00023172"/>
    </source>
</evidence>
<dbReference type="InterPro" id="IPR011010">
    <property type="entry name" value="DNA_brk_join_enz"/>
</dbReference>
<protein>
    <submittedName>
        <fullName evidence="7">Tyrosine-type recombinase/integrase</fullName>
    </submittedName>
</protein>
<keyword evidence="8" id="KW-1185">Reference proteome</keyword>
<feature type="domain" description="Tyr recombinase" evidence="5">
    <location>
        <begin position="133"/>
        <end position="261"/>
    </location>
</feature>
<dbReference type="InterPro" id="IPR010998">
    <property type="entry name" value="Integrase_recombinase_N"/>
</dbReference>
<comment type="caution">
    <text evidence="7">The sequence shown here is derived from an EMBL/GenBank/DDBJ whole genome shotgun (WGS) entry which is preliminary data.</text>
</comment>
<dbReference type="InterPro" id="IPR002104">
    <property type="entry name" value="Integrase_catalytic"/>
</dbReference>
<sequence length="261" mass="31022">MARRDNQLSDSQIQRFQQNFTSLLPFKDCFEWFIKDCEVRNLRSHTISYYMNEMRGFYKITRELNLSNDMKLFTHEHVKAVINHMQDNKLKTTTINTRLRAVRAFFNFLEREGHIEQSDNPVSNLKLLRDRTKVVETYSDKELAKLFKQPDQRTFTGVRDLTLMMMFLETGVRANEMAHIQIHNIDFDRDRILVTNTKGYKQRFVPIQKEMQGQLKKYLHLRGHIEGQDYLWVTIDDDVLSKHSIQIMVSNYGKQAGIKAH</sequence>
<keyword evidence="2 4" id="KW-0238">DNA-binding</keyword>
<evidence type="ECO:0000313" key="7">
    <source>
        <dbReference type="EMBL" id="MBK3496992.1"/>
    </source>
</evidence>
<accession>A0ABS1HD27</accession>
<evidence type="ECO:0000256" key="2">
    <source>
        <dbReference type="ARBA" id="ARBA00023125"/>
    </source>
</evidence>
<dbReference type="PANTHER" id="PTHR30349:SF81">
    <property type="entry name" value="TYROSINE RECOMBINASE XERC"/>
    <property type="match status" value="1"/>
</dbReference>
<name>A0ABS1HD27_9BACL</name>
<dbReference type="EMBL" id="JAEOAH010000045">
    <property type="protein sequence ID" value="MBK3496992.1"/>
    <property type="molecule type" value="Genomic_DNA"/>
</dbReference>
<dbReference type="Pfam" id="PF00589">
    <property type="entry name" value="Phage_integrase"/>
    <property type="match status" value="1"/>
</dbReference>
<dbReference type="PANTHER" id="PTHR30349">
    <property type="entry name" value="PHAGE INTEGRASE-RELATED"/>
    <property type="match status" value="1"/>
</dbReference>
<dbReference type="InterPro" id="IPR004107">
    <property type="entry name" value="Integrase_SAM-like_N"/>
</dbReference>
<dbReference type="InterPro" id="IPR050090">
    <property type="entry name" value="Tyrosine_recombinase_XerCD"/>
</dbReference>
<feature type="domain" description="Core-binding (CB)" evidence="6">
    <location>
        <begin position="24"/>
        <end position="110"/>
    </location>
</feature>
<dbReference type="CDD" id="cd00397">
    <property type="entry name" value="DNA_BRE_C"/>
    <property type="match status" value="1"/>
</dbReference>